<dbReference type="SUPFAM" id="SSF110296">
    <property type="entry name" value="Oligoxyloglucan reducing end-specific cellobiohydrolase"/>
    <property type="match status" value="2"/>
</dbReference>
<dbReference type="EMBL" id="BAAAPW010000005">
    <property type="protein sequence ID" value="GAA2041533.1"/>
    <property type="molecule type" value="Genomic_DNA"/>
</dbReference>
<dbReference type="Proteomes" id="UP001501196">
    <property type="component" value="Unassembled WGS sequence"/>
</dbReference>
<proteinExistence type="predicted"/>
<comment type="caution">
    <text evidence="2">The sequence shown here is derived from an EMBL/GenBank/DDBJ whole genome shotgun (WGS) entry which is preliminary data.</text>
</comment>
<evidence type="ECO:0008006" key="4">
    <source>
        <dbReference type="Google" id="ProtNLM"/>
    </source>
</evidence>
<accession>A0ABN2URH5</accession>
<keyword evidence="3" id="KW-1185">Reference proteome</keyword>
<sequence length="853" mass="91584">MRSAIDERDFGETADETTELRREARQGGSPPPGPPGGKAFERLHAFEQERGLLEFDPTGESAPAGVTEAVREMAEDPMQTRSDLTAEWAEEIASMADAGEGAPRGGAVWHPLGPTVMRNGQTYGSGSGSRVDVSGRVAAIAVDPADSDHLLVGAAGGGVWESRDRGAHWTPRGDRLPTLTVGAIAFDPEEPGLAYLGSGEGDFYAGLGQGVFRSTNGGASWTQLAGSPFIGAGFYALVVDPSDHRTLYAATTIGLYTSSDAGATWTRRRTGRTWSVSVHPGGGDREVLATSPGGLVRSTNRGANWSSVNLTGVPNPANYARLAVSHAPSNGAVAWAWAASDPPMAIGENTQPTPRLWRRASANGAFTSIATDPGVRTGQAWYDWYVRGDPTSDRSVYVGEINAWRVERDGRTWQWTNLSSKVNGSSIHPDQHCLTADPRDGQVVYAGCDGGIYRSPDRGTTWADLNDGLAITEIEYLAQDVGSARWLLGGTQDNGSIRWRANPVWDHVADGDGGDCGASTTDADRVYHSFFRMGLERSTDKGDTWTWVPTANRDPSVYGQLFYPPLEANGSTVAQAGESVIVSRDGGMSFSSVALPGRPVASAMDMPTPDLILVGTTNGRVFRITWSGSSWSAPAELTSPRPGAWISDLWAERGDPSRIWATSSQLGGGRAFRSQDGGSTWTDRSAGLPALPVNAVTVHSGNRNRVWVAADRGVFQSLDAGATWSPMSAGLPNCIIADLLYHPDAHVLRAGTRNRGVWEIEADGLSAPICGVQFRGRLEAGRSGRWFTFRWPATWHVLWTVMPTTVINGAPEISFDVQIERADARYVTYWISVKNLTGRPVEFEGRYAILSYR</sequence>
<feature type="compositionally biased region" description="Basic and acidic residues" evidence="1">
    <location>
        <begin position="1"/>
        <end position="11"/>
    </location>
</feature>
<name>A0ABN2URH5_9MICO</name>
<dbReference type="PANTHER" id="PTHR43739">
    <property type="entry name" value="XYLOGLUCANASE (EUROFUNG)"/>
    <property type="match status" value="1"/>
</dbReference>
<organism evidence="2 3">
    <name type="scientific">Agromyces tropicus</name>
    <dbReference type="NCBI Taxonomy" id="555371"/>
    <lineage>
        <taxon>Bacteria</taxon>
        <taxon>Bacillati</taxon>
        <taxon>Actinomycetota</taxon>
        <taxon>Actinomycetes</taxon>
        <taxon>Micrococcales</taxon>
        <taxon>Microbacteriaceae</taxon>
        <taxon>Agromyces</taxon>
    </lineage>
</organism>
<protein>
    <recommendedName>
        <fullName evidence="4">Exo-alpha-sialidase</fullName>
    </recommendedName>
</protein>
<dbReference type="InterPro" id="IPR015943">
    <property type="entry name" value="WD40/YVTN_repeat-like_dom_sf"/>
</dbReference>
<dbReference type="RefSeq" id="WP_344376006.1">
    <property type="nucleotide sequence ID" value="NZ_BAAAPW010000005.1"/>
</dbReference>
<reference evidence="2 3" key="1">
    <citation type="journal article" date="2019" name="Int. J. Syst. Evol. Microbiol.">
        <title>The Global Catalogue of Microorganisms (GCM) 10K type strain sequencing project: providing services to taxonomists for standard genome sequencing and annotation.</title>
        <authorList>
            <consortium name="The Broad Institute Genomics Platform"/>
            <consortium name="The Broad Institute Genome Sequencing Center for Infectious Disease"/>
            <person name="Wu L."/>
            <person name="Ma J."/>
        </authorList>
    </citation>
    <scope>NUCLEOTIDE SEQUENCE [LARGE SCALE GENOMIC DNA]</scope>
    <source>
        <strain evidence="2 3">JCM 15672</strain>
    </source>
</reference>
<evidence type="ECO:0000313" key="3">
    <source>
        <dbReference type="Proteomes" id="UP001501196"/>
    </source>
</evidence>
<dbReference type="InterPro" id="IPR052025">
    <property type="entry name" value="Xyloglucanase_GH74"/>
</dbReference>
<dbReference type="PANTHER" id="PTHR43739:SF5">
    <property type="entry name" value="EXO-ALPHA-SIALIDASE"/>
    <property type="match status" value="1"/>
</dbReference>
<evidence type="ECO:0000256" key="1">
    <source>
        <dbReference type="SAM" id="MobiDB-lite"/>
    </source>
</evidence>
<feature type="region of interest" description="Disordered" evidence="1">
    <location>
        <begin position="1"/>
        <end position="40"/>
    </location>
</feature>
<evidence type="ECO:0000313" key="2">
    <source>
        <dbReference type="EMBL" id="GAA2041533.1"/>
    </source>
</evidence>
<gene>
    <name evidence="2" type="ORF">GCM10009819_29340</name>
</gene>
<dbReference type="Gene3D" id="2.130.10.10">
    <property type="entry name" value="YVTN repeat-like/Quinoprotein amine dehydrogenase"/>
    <property type="match status" value="4"/>
</dbReference>